<dbReference type="SUPFAM" id="SSF52540">
    <property type="entry name" value="P-loop containing nucleoside triphosphate hydrolases"/>
    <property type="match status" value="1"/>
</dbReference>
<dbReference type="InterPro" id="IPR018647">
    <property type="entry name" value="SLFN_3-like_DNA/RNA_helicase"/>
</dbReference>
<protein>
    <submittedName>
        <fullName evidence="2">Uncharacterized conserved protein</fullName>
    </submittedName>
</protein>
<evidence type="ECO:0000313" key="2">
    <source>
        <dbReference type="EMBL" id="SEA67579.1"/>
    </source>
</evidence>
<dbReference type="Pfam" id="PF09848">
    <property type="entry name" value="SLFN-g3_helicase"/>
    <property type="match status" value="1"/>
</dbReference>
<accession>A0A1H4D574</accession>
<feature type="domain" description="Schlafen group 3-like DNA/RNA helicase" evidence="1">
    <location>
        <begin position="249"/>
        <end position="678"/>
    </location>
</feature>
<proteinExistence type="predicted"/>
<sequence>MIENSVLKSTRCLYHSAIYDFLQTKNTEILGELISSYHGSSLTTTNESWEEEIRILKSVLETWKDEDAHIIFEYAIPRLGKRIDVVLLLKGIVFCLEFKIGKSEALQNDVEQVLDYALDLKNFHLYSGNKPIAPILIPTKYNKKIANIQPSVYNDGIANPIIASETTLKTVIERILESMQCEFEHKQWGQNWIISPYVPTPTIVEAARTLYENHSVEDITKHEADKASTDTTINYLLKVIEESKNNKRKSICFVTGVPGAGKTLVGLDVAIKQTYKEGEKDKDNGAVYLSGNGPLVAVLTEALAQDNQKKCRLKGERKNLSDSRREVSEFIQIIHRYRDNMLAKIKNPVENGILEIDPQKAVKYKESGYGEVEHIAIFDEAQRTWTHERIALYLKRGGTYGNKLKVPNFPMSEAAFLIWSLDQREDWAVIICLVGGGQEINTGEAGISEWINALNTQFKHWNIYISNKLTEPEYAEGKVNELLENNTKVTYSDNLHLSVSMRSFRAESLSNFIHSLLSFNVDAISLYKDIQQKGYPIFLTRNIETARMWLRKNARGTQQTGILVSKVAARFKPQAVNVIAQGDENAVHWFLEDKTDIRSSNYLEEAATEIQVQGLELDFACILWDADMRYNNHKWDFFKFNGKTRWIPEKNLNNQKYMLNAYRVLLTRARQGIIICVPNGNSRLNSEGFPEDATRLPEFYDSTYEYFKSIGIKEL</sequence>
<dbReference type="AlphaFoldDB" id="A0A1H4D574"/>
<dbReference type="Proteomes" id="UP000183040">
    <property type="component" value="Unassembled WGS sequence"/>
</dbReference>
<evidence type="ECO:0000313" key="3">
    <source>
        <dbReference type="Proteomes" id="UP000183040"/>
    </source>
</evidence>
<gene>
    <name evidence="2" type="ORF">SAMN04487924_110173</name>
</gene>
<dbReference type="EMBL" id="FNRP01000010">
    <property type="protein sequence ID" value="SEA67579.1"/>
    <property type="molecule type" value="Genomic_DNA"/>
</dbReference>
<evidence type="ECO:0000259" key="1">
    <source>
        <dbReference type="Pfam" id="PF09848"/>
    </source>
</evidence>
<organism evidence="2 3">
    <name type="scientific">Bacteroides xylanisolvens</name>
    <dbReference type="NCBI Taxonomy" id="371601"/>
    <lineage>
        <taxon>Bacteria</taxon>
        <taxon>Pseudomonadati</taxon>
        <taxon>Bacteroidota</taxon>
        <taxon>Bacteroidia</taxon>
        <taxon>Bacteroidales</taxon>
        <taxon>Bacteroidaceae</taxon>
        <taxon>Bacteroides</taxon>
    </lineage>
</organism>
<name>A0A1H4D574_9BACE</name>
<reference evidence="2 3" key="1">
    <citation type="submission" date="2016-10" db="EMBL/GenBank/DDBJ databases">
        <authorList>
            <person name="de Groot N.N."/>
        </authorList>
    </citation>
    <scope>NUCLEOTIDE SEQUENCE [LARGE SCALE GENOMIC DNA]</scope>
    <source>
        <strain evidence="2 3">NLAE-zl-G339</strain>
    </source>
</reference>
<dbReference type="InterPro" id="IPR027417">
    <property type="entry name" value="P-loop_NTPase"/>
</dbReference>